<organism evidence="1 2">
    <name type="scientific">Reticulomyxa filosa</name>
    <dbReference type="NCBI Taxonomy" id="46433"/>
    <lineage>
        <taxon>Eukaryota</taxon>
        <taxon>Sar</taxon>
        <taxon>Rhizaria</taxon>
        <taxon>Retaria</taxon>
        <taxon>Foraminifera</taxon>
        <taxon>Monothalamids</taxon>
        <taxon>Reticulomyxidae</taxon>
        <taxon>Reticulomyxa</taxon>
    </lineage>
</organism>
<sequence length="824" mass="96300">ICFDKDKNYPIIFYDERVFDRPLNEVMKLNLPNFQYVLHHPDIHVCIVDHIKIIQSQLNALNSWNIVKFLTQLLKFNPLLLLQCLCISTETSDIIVQCYKQVFKRRATICAGLLCDIAVKLNEQQLDDIIEFFMDRLGDKANYIHEECACSLSKVALHLNGRQLNKVFEFLMNAFESGKITICDKCAHALVMISLQLEGKQLDDAFQCLIHRFPSYFRNEKDILNDIDATRFIMKFKEKQLNDIFNKYNWAPEDVRKAITMTFSEKQFDNTFDCLIIRSNGVSITIYISLFPNLFEEIVQRLNEKQINIALDCFMDRLNDKKERKILVSKILNKCNEKQLDKAFNFSMDIFNDGNDNVDVRKECVELLGTIAVKLDRNYFSDAFHCLINGLKDSDYFVRVSCINLLMIFSKKWNEEQLAITFQCLMDGFKNINGYHCDISSGLLKEIVMQLNETQVNGLFTCLINGFKNFKCNHYLYARSIGHISMKLNKQQWDDALKCLNGLKYEDMYIRVLCEKSLETISTKLNDKQLEKVFNAFIHGLKDQNKNVRKSCVGSLGIIATKVNVKRSWKVFNALITGLNDEDDFIRMLCAGSLGAISTELDDRQLKRVVNALKDEESLYYFISYNRAFEGISTKSNEEQSNKFFNALMIVSKRLMKTIDIGNSILFVILLQRIAKRLNDSQLYSLVIYLLKRAKKRCTLHMQYTLSKISEDMWKRVTIERLKENMQAHVEATKEEYIWERLVSNKRDLREEMKLLAVGLMTFNPRIQLSCNDCNICFDTLNELIRYCNEQAIEWGFPIHQSKWIDDNNYNDIPYPYLDNQIEE</sequence>
<comment type="caution">
    <text evidence="1">The sequence shown here is derived from an EMBL/GenBank/DDBJ whole genome shotgun (WGS) entry which is preliminary data.</text>
</comment>
<dbReference type="InterPro" id="IPR011989">
    <property type="entry name" value="ARM-like"/>
</dbReference>
<evidence type="ECO:0000313" key="1">
    <source>
        <dbReference type="EMBL" id="ETO02168.1"/>
    </source>
</evidence>
<protein>
    <submittedName>
        <fullName evidence="1">PBS lyase HEAT domain protein repeat-containing protein</fullName>
    </submittedName>
</protein>
<proteinExistence type="predicted"/>
<feature type="non-terminal residue" evidence="1">
    <location>
        <position position="824"/>
    </location>
</feature>
<dbReference type="EMBL" id="ASPP01036544">
    <property type="protein sequence ID" value="ETO02168.1"/>
    <property type="molecule type" value="Genomic_DNA"/>
</dbReference>
<keyword evidence="2" id="KW-1185">Reference proteome</keyword>
<keyword evidence="1" id="KW-0456">Lyase</keyword>
<feature type="non-terminal residue" evidence="1">
    <location>
        <position position="1"/>
    </location>
</feature>
<accession>X6LJM9</accession>
<evidence type="ECO:0000313" key="2">
    <source>
        <dbReference type="Proteomes" id="UP000023152"/>
    </source>
</evidence>
<dbReference type="Proteomes" id="UP000023152">
    <property type="component" value="Unassembled WGS sequence"/>
</dbReference>
<dbReference type="SUPFAM" id="SSF48371">
    <property type="entry name" value="ARM repeat"/>
    <property type="match status" value="1"/>
</dbReference>
<name>X6LJM9_RETFI</name>
<dbReference type="AlphaFoldDB" id="X6LJM9"/>
<dbReference type="GO" id="GO:0016829">
    <property type="term" value="F:lyase activity"/>
    <property type="evidence" value="ECO:0007669"/>
    <property type="project" value="UniProtKB-KW"/>
</dbReference>
<gene>
    <name evidence="1" type="ORF">RFI_35268</name>
</gene>
<dbReference type="Gene3D" id="1.25.10.10">
    <property type="entry name" value="Leucine-rich Repeat Variant"/>
    <property type="match status" value="3"/>
</dbReference>
<dbReference type="InterPro" id="IPR016024">
    <property type="entry name" value="ARM-type_fold"/>
</dbReference>
<reference evidence="1 2" key="1">
    <citation type="journal article" date="2013" name="Curr. Biol.">
        <title>The Genome of the Foraminiferan Reticulomyxa filosa.</title>
        <authorList>
            <person name="Glockner G."/>
            <person name="Hulsmann N."/>
            <person name="Schleicher M."/>
            <person name="Noegel A.A."/>
            <person name="Eichinger L."/>
            <person name="Gallinger C."/>
            <person name="Pawlowski J."/>
            <person name="Sierra R."/>
            <person name="Euteneuer U."/>
            <person name="Pillet L."/>
            <person name="Moustafa A."/>
            <person name="Platzer M."/>
            <person name="Groth M."/>
            <person name="Szafranski K."/>
            <person name="Schliwa M."/>
        </authorList>
    </citation>
    <scope>NUCLEOTIDE SEQUENCE [LARGE SCALE GENOMIC DNA]</scope>
</reference>